<evidence type="ECO:0000313" key="4">
    <source>
        <dbReference type="EMBL" id="KAF3324304.1"/>
    </source>
</evidence>
<evidence type="ECO:0000256" key="2">
    <source>
        <dbReference type="ARBA" id="ARBA00022801"/>
    </source>
</evidence>
<accession>A0A833QRU8</accession>
<sequence length="342" mass="37168">MHHTGANAQGLVPALYVLGDSLVDVGNNNHLELSLVKADFPHNGIDYPGKKATGRFSNGYNFADFMAQNLGVPTSIPYLSLSPDSNNTDEYLAGVSFASGGAGVLNNTNSGKCISFDEQIDYFATVYGVLVQQLGAEKTLDHLSKSIFAVVIGSNELIKYAKSDPATSTSPEDFVASLVATLQDQLKRMYNTGARRFVFIGTGPVGCCPALRERNETKECNEVGNDVSTLYNRGVSSLLNEMKESEVDMSYSFFDTNKAVLQYISQPSNYGFQEVADACCGLGDMNAKIACLPISTYCSNRSDHIFWDYYHPTETTARMVTSVAFDGSAPFVYPINIKQLSI</sequence>
<evidence type="ECO:0000313" key="5">
    <source>
        <dbReference type="Proteomes" id="UP000623129"/>
    </source>
</evidence>
<dbReference type="Proteomes" id="UP000623129">
    <property type="component" value="Unassembled WGS sequence"/>
</dbReference>
<reference evidence="4" key="1">
    <citation type="submission" date="2020-01" db="EMBL/GenBank/DDBJ databases">
        <title>Genome sequence of Kobresia littledalei, the first chromosome-level genome in the family Cyperaceae.</title>
        <authorList>
            <person name="Qu G."/>
        </authorList>
    </citation>
    <scope>NUCLEOTIDE SEQUENCE</scope>
    <source>
        <strain evidence="4">C.B.Clarke</strain>
        <tissue evidence="4">Leaf</tissue>
    </source>
</reference>
<evidence type="ECO:0000256" key="3">
    <source>
        <dbReference type="ARBA" id="ARBA00022963"/>
    </source>
</evidence>
<dbReference type="SUPFAM" id="SSF52266">
    <property type="entry name" value="SGNH hydrolase"/>
    <property type="match status" value="1"/>
</dbReference>
<dbReference type="InterPro" id="IPR035669">
    <property type="entry name" value="SGNH_plant_lipase-like"/>
</dbReference>
<dbReference type="GO" id="GO:0016788">
    <property type="term" value="F:hydrolase activity, acting on ester bonds"/>
    <property type="evidence" value="ECO:0007669"/>
    <property type="project" value="InterPro"/>
</dbReference>
<keyword evidence="3" id="KW-0442">Lipid degradation</keyword>
<dbReference type="AlphaFoldDB" id="A0A833QRU8"/>
<dbReference type="InterPro" id="IPR051058">
    <property type="entry name" value="GDSL_Est/Lipase"/>
</dbReference>
<dbReference type="CDD" id="cd01837">
    <property type="entry name" value="SGNH_plant_lipase_like"/>
    <property type="match status" value="1"/>
</dbReference>
<dbReference type="Gene3D" id="3.40.50.1110">
    <property type="entry name" value="SGNH hydrolase"/>
    <property type="match status" value="1"/>
</dbReference>
<dbReference type="PANTHER" id="PTHR45648:SF106">
    <property type="entry name" value="ANTHER-SPECIFIC PROLINE-RICH PROTEIN APG"/>
    <property type="match status" value="1"/>
</dbReference>
<dbReference type="PANTHER" id="PTHR45648">
    <property type="entry name" value="GDSL LIPASE/ACYLHYDROLASE FAMILY PROTEIN (AFU_ORTHOLOGUE AFUA_4G14700)"/>
    <property type="match status" value="1"/>
</dbReference>
<dbReference type="InterPro" id="IPR001087">
    <property type="entry name" value="GDSL"/>
</dbReference>
<dbReference type="InterPro" id="IPR036514">
    <property type="entry name" value="SGNH_hydro_sf"/>
</dbReference>
<keyword evidence="2" id="KW-0378">Hydrolase</keyword>
<dbReference type="Pfam" id="PF00657">
    <property type="entry name" value="Lipase_GDSL"/>
    <property type="match status" value="1"/>
</dbReference>
<comment type="similarity">
    <text evidence="1">Belongs to the 'GDSL' lipolytic enzyme family.</text>
</comment>
<dbReference type="EMBL" id="SWLB01000022">
    <property type="protein sequence ID" value="KAF3324304.1"/>
    <property type="molecule type" value="Genomic_DNA"/>
</dbReference>
<keyword evidence="5" id="KW-1185">Reference proteome</keyword>
<name>A0A833QRU8_9POAL</name>
<proteinExistence type="inferred from homology"/>
<organism evidence="4 5">
    <name type="scientific">Carex littledalei</name>
    <dbReference type="NCBI Taxonomy" id="544730"/>
    <lineage>
        <taxon>Eukaryota</taxon>
        <taxon>Viridiplantae</taxon>
        <taxon>Streptophyta</taxon>
        <taxon>Embryophyta</taxon>
        <taxon>Tracheophyta</taxon>
        <taxon>Spermatophyta</taxon>
        <taxon>Magnoliopsida</taxon>
        <taxon>Liliopsida</taxon>
        <taxon>Poales</taxon>
        <taxon>Cyperaceae</taxon>
        <taxon>Cyperoideae</taxon>
        <taxon>Cariceae</taxon>
        <taxon>Carex</taxon>
        <taxon>Carex subgen. Euthyceras</taxon>
    </lineage>
</organism>
<gene>
    <name evidence="4" type="ORF">FCM35_KLT11771</name>
</gene>
<comment type="caution">
    <text evidence="4">The sequence shown here is derived from an EMBL/GenBank/DDBJ whole genome shotgun (WGS) entry which is preliminary data.</text>
</comment>
<dbReference type="GO" id="GO:0016042">
    <property type="term" value="P:lipid catabolic process"/>
    <property type="evidence" value="ECO:0007669"/>
    <property type="project" value="UniProtKB-KW"/>
</dbReference>
<dbReference type="OrthoDB" id="1600564at2759"/>
<protein>
    <submittedName>
        <fullName evidence="4">GDSL esterase/lipase</fullName>
    </submittedName>
</protein>
<evidence type="ECO:0000256" key="1">
    <source>
        <dbReference type="ARBA" id="ARBA00008668"/>
    </source>
</evidence>
<keyword evidence="3" id="KW-0443">Lipid metabolism</keyword>